<keyword evidence="2" id="KW-1185">Reference proteome</keyword>
<name>A0A1J8PW45_9AGAM</name>
<gene>
    <name evidence="1" type="ORF">AZE42_08414</name>
</gene>
<protein>
    <submittedName>
        <fullName evidence="1">Uncharacterized protein</fullName>
    </submittedName>
</protein>
<reference evidence="1 2" key="1">
    <citation type="submission" date="2016-03" db="EMBL/GenBank/DDBJ databases">
        <title>Comparative genomics of the ectomycorrhizal sister species Rhizopogon vinicolor and Rhizopogon vesiculosus (Basidiomycota: Boletales) reveals a divergence of the mating type B locus.</title>
        <authorList>
            <person name="Mujic A.B."/>
            <person name="Kuo A."/>
            <person name="Tritt A."/>
            <person name="Lipzen A."/>
            <person name="Chen C."/>
            <person name="Johnson J."/>
            <person name="Sharma A."/>
            <person name="Barry K."/>
            <person name="Grigoriev I.V."/>
            <person name="Spatafora J.W."/>
        </authorList>
    </citation>
    <scope>NUCLEOTIDE SEQUENCE [LARGE SCALE GENOMIC DNA]</scope>
    <source>
        <strain evidence="1 2">AM-OR11-056</strain>
    </source>
</reference>
<dbReference type="Proteomes" id="UP000183567">
    <property type="component" value="Unassembled WGS sequence"/>
</dbReference>
<evidence type="ECO:0000313" key="1">
    <source>
        <dbReference type="EMBL" id="OJA13494.1"/>
    </source>
</evidence>
<dbReference type="EMBL" id="LVVM01004144">
    <property type="protein sequence ID" value="OJA13494.1"/>
    <property type="molecule type" value="Genomic_DNA"/>
</dbReference>
<dbReference type="AlphaFoldDB" id="A0A1J8PW45"/>
<dbReference type="OrthoDB" id="440424at2759"/>
<dbReference type="Gene3D" id="6.10.110.10">
    <property type="match status" value="1"/>
</dbReference>
<comment type="caution">
    <text evidence="1">The sequence shown here is derived from an EMBL/GenBank/DDBJ whole genome shotgun (WGS) entry which is preliminary data.</text>
</comment>
<sequence>MSQDDIDLSSIDWSKLTSLLLSGASYALTVANNWSISHPYRSAGALLYISSNPNILLTPLRLTGKTTLYICLLPLRVVIWPFKVLGRFILYILGFRRRGVDRDSFASYYQSNQYGGYVPRDSAFTRFQSYGATSDDEVESTPELAVSWLSGTGAVFVLGRTITVLVLTEINIQPPSTSSFI</sequence>
<proteinExistence type="predicted"/>
<dbReference type="InterPro" id="IPR038213">
    <property type="entry name" value="IFI6/IFI27-like_sf"/>
</dbReference>
<evidence type="ECO:0000313" key="2">
    <source>
        <dbReference type="Proteomes" id="UP000183567"/>
    </source>
</evidence>
<accession>A0A1J8PW45</accession>
<organism evidence="1 2">
    <name type="scientific">Rhizopogon vesiculosus</name>
    <dbReference type="NCBI Taxonomy" id="180088"/>
    <lineage>
        <taxon>Eukaryota</taxon>
        <taxon>Fungi</taxon>
        <taxon>Dikarya</taxon>
        <taxon>Basidiomycota</taxon>
        <taxon>Agaricomycotina</taxon>
        <taxon>Agaricomycetes</taxon>
        <taxon>Agaricomycetidae</taxon>
        <taxon>Boletales</taxon>
        <taxon>Suillineae</taxon>
        <taxon>Rhizopogonaceae</taxon>
        <taxon>Rhizopogon</taxon>
    </lineage>
</organism>